<dbReference type="AlphaFoldDB" id="A0A9P7SXI5"/>
<feature type="transmembrane region" description="Helical" evidence="5">
    <location>
        <begin position="12"/>
        <end position="31"/>
    </location>
</feature>
<accession>A0A9P7SXI5</accession>
<evidence type="ECO:0000256" key="4">
    <source>
        <dbReference type="ARBA" id="ARBA00023136"/>
    </source>
</evidence>
<organism evidence="6 7">
    <name type="scientific">Claviceps pusilla</name>
    <dbReference type="NCBI Taxonomy" id="123648"/>
    <lineage>
        <taxon>Eukaryota</taxon>
        <taxon>Fungi</taxon>
        <taxon>Dikarya</taxon>
        <taxon>Ascomycota</taxon>
        <taxon>Pezizomycotina</taxon>
        <taxon>Sordariomycetes</taxon>
        <taxon>Hypocreomycetidae</taxon>
        <taxon>Hypocreales</taxon>
        <taxon>Clavicipitaceae</taxon>
        <taxon>Claviceps</taxon>
    </lineage>
</organism>
<dbReference type="Gene3D" id="1.20.120.550">
    <property type="entry name" value="Membrane associated eicosanoid/glutathione metabolism-like domain"/>
    <property type="match status" value="1"/>
</dbReference>
<dbReference type="GO" id="GO:0016020">
    <property type="term" value="C:membrane"/>
    <property type="evidence" value="ECO:0007669"/>
    <property type="project" value="UniProtKB-SubCell"/>
</dbReference>
<dbReference type="PANTHER" id="PTHR35371:SF1">
    <property type="entry name" value="BLR7753 PROTEIN"/>
    <property type="match status" value="1"/>
</dbReference>
<dbReference type="Proteomes" id="UP000748025">
    <property type="component" value="Unassembled WGS sequence"/>
</dbReference>
<feature type="transmembrane region" description="Helical" evidence="5">
    <location>
        <begin position="98"/>
        <end position="119"/>
    </location>
</feature>
<dbReference type="PANTHER" id="PTHR35371">
    <property type="entry name" value="INNER MEMBRANE PROTEIN"/>
    <property type="match status" value="1"/>
</dbReference>
<keyword evidence="3 5" id="KW-1133">Transmembrane helix</keyword>
<evidence type="ECO:0000256" key="1">
    <source>
        <dbReference type="ARBA" id="ARBA00004370"/>
    </source>
</evidence>
<keyword evidence="2 5" id="KW-0812">Transmembrane</keyword>
<sequence>MSFTDVNLGKNIGYMTVPVVFLVSCLLPHTYAVQSSGVYDNANPRAFKEAVAGEGMDKQLQQRVLRAKAASENGFESLGLYAAAVVAANQAGVAAGTINALTLGYLASRIAFVFAYVELGANRRLAVVRSLCWVVSLGFCFGLWITAGLEVMGRE</sequence>
<protein>
    <submittedName>
        <fullName evidence="6">Uncharacterized protein</fullName>
    </submittedName>
</protein>
<dbReference type="SUPFAM" id="SSF161084">
    <property type="entry name" value="MAPEG domain-like"/>
    <property type="match status" value="1"/>
</dbReference>
<evidence type="ECO:0000313" key="6">
    <source>
        <dbReference type="EMBL" id="KAG5993436.1"/>
    </source>
</evidence>
<name>A0A9P7SXI5_9HYPO</name>
<reference evidence="6" key="1">
    <citation type="journal article" date="2020" name="bioRxiv">
        <title>Whole genome comparisons of ergot fungi reveals the divergence and evolution of species within the genus Claviceps are the result of varying mechanisms driving genome evolution and host range expansion.</title>
        <authorList>
            <person name="Wyka S.A."/>
            <person name="Mondo S.J."/>
            <person name="Liu M."/>
            <person name="Dettman J."/>
            <person name="Nalam V."/>
            <person name="Broders K.D."/>
        </authorList>
    </citation>
    <scope>NUCLEOTIDE SEQUENCE</scope>
    <source>
        <strain evidence="6">CCC 602</strain>
    </source>
</reference>
<dbReference type="InterPro" id="IPR001129">
    <property type="entry name" value="Membr-assoc_MAPEG"/>
</dbReference>
<comment type="caution">
    <text evidence="6">The sequence shown here is derived from an EMBL/GenBank/DDBJ whole genome shotgun (WGS) entry which is preliminary data.</text>
</comment>
<keyword evidence="4 5" id="KW-0472">Membrane</keyword>
<dbReference type="InterPro" id="IPR023352">
    <property type="entry name" value="MAPEG-like_dom_sf"/>
</dbReference>
<gene>
    <name evidence="6" type="ORF">E4U43_003495</name>
</gene>
<dbReference type="OrthoDB" id="2122304at2759"/>
<keyword evidence="7" id="KW-1185">Reference proteome</keyword>
<evidence type="ECO:0000313" key="7">
    <source>
        <dbReference type="Proteomes" id="UP000748025"/>
    </source>
</evidence>
<evidence type="ECO:0000256" key="2">
    <source>
        <dbReference type="ARBA" id="ARBA00022692"/>
    </source>
</evidence>
<comment type="subcellular location">
    <subcellularLocation>
        <location evidence="1">Membrane</location>
    </subcellularLocation>
</comment>
<evidence type="ECO:0000256" key="3">
    <source>
        <dbReference type="ARBA" id="ARBA00022989"/>
    </source>
</evidence>
<dbReference type="EMBL" id="SRPW01002362">
    <property type="protein sequence ID" value="KAG5993436.1"/>
    <property type="molecule type" value="Genomic_DNA"/>
</dbReference>
<evidence type="ECO:0000256" key="5">
    <source>
        <dbReference type="SAM" id="Phobius"/>
    </source>
</evidence>
<proteinExistence type="predicted"/>
<feature type="transmembrane region" description="Helical" evidence="5">
    <location>
        <begin position="131"/>
        <end position="149"/>
    </location>
</feature>
<dbReference type="Pfam" id="PF01124">
    <property type="entry name" value="MAPEG"/>
    <property type="match status" value="1"/>
</dbReference>